<proteinExistence type="predicted"/>
<evidence type="ECO:0000313" key="2">
    <source>
        <dbReference type="Proteomes" id="UP000018217"/>
    </source>
</evidence>
<dbReference type="Proteomes" id="UP000018217">
    <property type="component" value="Unassembled WGS sequence"/>
</dbReference>
<gene>
    <name evidence="1" type="ORF">EPIR_2041</name>
</gene>
<evidence type="ECO:0000313" key="1">
    <source>
        <dbReference type="EMBL" id="CCG87406.1"/>
    </source>
</evidence>
<comment type="caution">
    <text evidence="1">The sequence shown here is derived from an EMBL/GenBank/DDBJ whole genome shotgun (WGS) entry which is preliminary data.</text>
</comment>
<protein>
    <submittedName>
        <fullName evidence="1">Uncharacterized protein</fullName>
    </submittedName>
</protein>
<name>V5Z8Q4_9GAMM</name>
<dbReference type="AlphaFoldDB" id="V5Z8Q4"/>
<keyword evidence="2" id="KW-1185">Reference proteome</keyword>
<reference evidence="1 2" key="1">
    <citation type="journal article" date="2013" name="Syst. Appl. Microbiol.">
        <title>Phylogenetic position and virulence apparatus of the pear flower necrosis pathogen Erwinia piriflorinigrans CFBP 5888T as assessed by comparative genomics.</title>
        <authorList>
            <person name="Smits T.H."/>
            <person name="Rezzonico F."/>
            <person name="Lopez M.M."/>
            <person name="Blom J."/>
            <person name="Goesmann A."/>
            <person name="Frey J.E."/>
            <person name="Duffy B."/>
        </authorList>
    </citation>
    <scope>NUCLEOTIDE SEQUENCE [LARGE SCALE GENOMIC DNA]</scope>
    <source>
        <strain evidence="2">CFBP5888</strain>
    </source>
</reference>
<organism evidence="1 2">
    <name type="scientific">Erwinia piriflorinigrans CFBP 5888</name>
    <dbReference type="NCBI Taxonomy" id="1161919"/>
    <lineage>
        <taxon>Bacteria</taxon>
        <taxon>Pseudomonadati</taxon>
        <taxon>Pseudomonadota</taxon>
        <taxon>Gammaproteobacteria</taxon>
        <taxon>Enterobacterales</taxon>
        <taxon>Erwiniaceae</taxon>
        <taxon>Erwinia</taxon>
    </lineage>
</organism>
<accession>V5Z8Q4</accession>
<dbReference type="EMBL" id="CAHS01000015">
    <property type="protein sequence ID" value="CCG87406.1"/>
    <property type="molecule type" value="Genomic_DNA"/>
</dbReference>
<sequence length="30" mass="3795">MTKRQFLSLYERFFLVEMSKFDELNSFLFK</sequence>